<sequence>MLEHIMAVFLLNSPVLTTFGRYHYTGPLTVPEVKNKLNHGFVSAIGHESAAKFLTQLTGISIPYQRIAIEMAIGDEAVVFDLKTRLPQEDMMSLRLENVSFQFGLLVREDDGE</sequence>
<dbReference type="AlphaFoldDB" id="A0A1Z2SEX6"/>
<dbReference type="InterPro" id="IPR037236">
    <property type="entry name" value="STIV_B116-like_sf"/>
</dbReference>
<reference evidence="1 2" key="1">
    <citation type="submission" date="2016-12" db="EMBL/GenBank/DDBJ databases">
        <authorList>
            <person name="Song W.-J."/>
            <person name="Kurnit D.M."/>
        </authorList>
    </citation>
    <scope>NUCLEOTIDE SEQUENCE [LARGE SCALE GENOMIC DNA]</scope>
    <source>
        <strain evidence="1 2">ATCC 43942</strain>
    </source>
</reference>
<accession>A0A1Z2SEX6</accession>
<protein>
    <recommendedName>
        <fullName evidence="3">DUF1874 domain-containing protein</fullName>
    </recommendedName>
</protein>
<dbReference type="Proteomes" id="UP000196708">
    <property type="component" value="Chromosome 1"/>
</dbReference>
<proteinExistence type="predicted"/>
<dbReference type="Gene3D" id="3.40.50.11170">
    <property type="entry name" value="Uncharacterised protein PF08960, DUF1874"/>
    <property type="match status" value="1"/>
</dbReference>
<dbReference type="EMBL" id="CP018835">
    <property type="protein sequence ID" value="ASA55734.1"/>
    <property type="molecule type" value="Genomic_DNA"/>
</dbReference>
<evidence type="ECO:0008006" key="3">
    <source>
        <dbReference type="Google" id="ProtNLM"/>
    </source>
</evidence>
<organism evidence="1 2">
    <name type="scientific">Vibrio gazogenes</name>
    <dbReference type="NCBI Taxonomy" id="687"/>
    <lineage>
        <taxon>Bacteria</taxon>
        <taxon>Pseudomonadati</taxon>
        <taxon>Pseudomonadota</taxon>
        <taxon>Gammaproteobacteria</taxon>
        <taxon>Vibrionales</taxon>
        <taxon>Vibrionaceae</taxon>
        <taxon>Vibrio</taxon>
    </lineage>
</organism>
<dbReference type="SUPFAM" id="SSF143602">
    <property type="entry name" value="STIV B116-like"/>
    <property type="match status" value="1"/>
</dbReference>
<evidence type="ECO:0000313" key="2">
    <source>
        <dbReference type="Proteomes" id="UP000196708"/>
    </source>
</evidence>
<dbReference type="Pfam" id="PF08960">
    <property type="entry name" value="STIV_B116-like"/>
    <property type="match status" value="1"/>
</dbReference>
<dbReference type="InterPro" id="IPR015055">
    <property type="entry name" value="STIV_B116-like"/>
</dbReference>
<evidence type="ECO:0000313" key="1">
    <source>
        <dbReference type="EMBL" id="ASA55734.1"/>
    </source>
</evidence>
<dbReference type="KEGG" id="vga:BSQ33_08505"/>
<gene>
    <name evidence="1" type="ORF">BSQ33_08505</name>
</gene>
<name>A0A1Z2SEX6_VIBGA</name>